<dbReference type="PANTHER" id="PTHR24422:SF8">
    <property type="entry name" value="CHEMOTAXIS PROTEIN"/>
    <property type="match status" value="1"/>
</dbReference>
<dbReference type="InterPro" id="IPR022642">
    <property type="entry name" value="CheR_C"/>
</dbReference>
<accession>A0A937F6X9</accession>
<dbReference type="InterPro" id="IPR050903">
    <property type="entry name" value="Bact_Chemotaxis_MeTrfase"/>
</dbReference>
<dbReference type="PANTHER" id="PTHR24422">
    <property type="entry name" value="CHEMOTAXIS PROTEIN METHYLTRANSFERASE"/>
    <property type="match status" value="1"/>
</dbReference>
<dbReference type="Pfam" id="PF01739">
    <property type="entry name" value="CheR"/>
    <property type="match status" value="1"/>
</dbReference>
<protein>
    <submittedName>
        <fullName evidence="2">Protein-glutamate O-methyltransferase CheR</fullName>
    </submittedName>
</protein>
<dbReference type="GO" id="GO:0008757">
    <property type="term" value="F:S-adenosylmethionine-dependent methyltransferase activity"/>
    <property type="evidence" value="ECO:0007669"/>
    <property type="project" value="InterPro"/>
</dbReference>
<dbReference type="InterPro" id="IPR000780">
    <property type="entry name" value="CheR_MeTrfase"/>
</dbReference>
<comment type="caution">
    <text evidence="2">The sequence shown here is derived from an EMBL/GenBank/DDBJ whole genome shotgun (WGS) entry which is preliminary data.</text>
</comment>
<gene>
    <name evidence="2" type="ORF">JL102_06415</name>
</gene>
<dbReference type="SUPFAM" id="SSF53335">
    <property type="entry name" value="S-adenosyl-L-methionine-dependent methyltransferases"/>
    <property type="match status" value="1"/>
</dbReference>
<evidence type="ECO:0000313" key="3">
    <source>
        <dbReference type="Proteomes" id="UP000659388"/>
    </source>
</evidence>
<dbReference type="CDD" id="cd02440">
    <property type="entry name" value="AdoMet_MTases"/>
    <property type="match status" value="1"/>
</dbReference>
<dbReference type="EMBL" id="JAESIY010000003">
    <property type="protein sequence ID" value="MBL3655754.1"/>
    <property type="molecule type" value="Genomic_DNA"/>
</dbReference>
<dbReference type="InterPro" id="IPR029063">
    <property type="entry name" value="SAM-dependent_MTases_sf"/>
</dbReference>
<evidence type="ECO:0000259" key="1">
    <source>
        <dbReference type="PROSITE" id="PS50123"/>
    </source>
</evidence>
<dbReference type="Proteomes" id="UP000659388">
    <property type="component" value="Unassembled WGS sequence"/>
</dbReference>
<dbReference type="SMART" id="SM00138">
    <property type="entry name" value="MeTrc"/>
    <property type="match status" value="1"/>
</dbReference>
<dbReference type="RefSeq" id="WP_202243438.1">
    <property type="nucleotide sequence ID" value="NZ_JAESIY010000003.1"/>
</dbReference>
<feature type="domain" description="CheR-type methyltransferase" evidence="1">
    <location>
        <begin position="1"/>
        <end position="256"/>
    </location>
</feature>
<name>A0A937F6X9_9BACT</name>
<proteinExistence type="predicted"/>
<dbReference type="Gene3D" id="3.40.50.150">
    <property type="entry name" value="Vaccinia Virus protein VP39"/>
    <property type="match status" value="1"/>
</dbReference>
<reference evidence="2" key="1">
    <citation type="submission" date="2021-01" db="EMBL/GenBank/DDBJ databases">
        <title>Fulvivirga kasyanovii gen. nov., sp nov., a novel member of the phylum Bacteroidetes isolated from seawater in a mussel farm.</title>
        <authorList>
            <person name="Zhao L.-H."/>
            <person name="Wang Z.-J."/>
        </authorList>
    </citation>
    <scope>NUCLEOTIDE SEQUENCE</scope>
    <source>
        <strain evidence="2">2943</strain>
    </source>
</reference>
<dbReference type="Pfam" id="PF03705">
    <property type="entry name" value="CheR_N"/>
    <property type="match status" value="1"/>
</dbReference>
<dbReference type="InterPro" id="IPR022641">
    <property type="entry name" value="CheR_N"/>
</dbReference>
<dbReference type="PRINTS" id="PR00996">
    <property type="entry name" value="CHERMTFRASE"/>
</dbReference>
<keyword evidence="3" id="KW-1185">Reference proteome</keyword>
<dbReference type="PROSITE" id="PS50123">
    <property type="entry name" value="CHER"/>
    <property type="match status" value="1"/>
</dbReference>
<evidence type="ECO:0000313" key="2">
    <source>
        <dbReference type="EMBL" id="MBL3655754.1"/>
    </source>
</evidence>
<organism evidence="2 3">
    <name type="scientific">Fulvivirga sediminis</name>
    <dbReference type="NCBI Taxonomy" id="2803949"/>
    <lineage>
        <taxon>Bacteria</taxon>
        <taxon>Pseudomonadati</taxon>
        <taxon>Bacteroidota</taxon>
        <taxon>Cytophagia</taxon>
        <taxon>Cytophagales</taxon>
        <taxon>Fulvivirgaceae</taxon>
        <taxon>Fulvivirga</taxon>
    </lineage>
</organism>
<dbReference type="AlphaFoldDB" id="A0A937F6X9"/>
<sequence>MSVTKAELDSFTNVLFQKYGIDFTCYEHQSLSRRVNRVLHNFKVDNIHELWVMMLRNRNLIFTFMDQISVGLTSMFRDPKTWVQLKKVLSDYKSDGVINVWNAGCSTGEEVYTLTIMLDEIGLLNRVNILATDMNQSAMEEAKKGVYHKVKMIDYEKHYREFNKFGTFSKYYTTDENHIIMKDYLLKNVKFKYHNLTTDQFQGQFDFIFNRNVLIYFDQRMKDKLISQFYQCLKPNGYYIMGFYDSILSEEQKSKFINTLSAFRLFQKPEKVLA</sequence>
<dbReference type="SUPFAM" id="SSF47757">
    <property type="entry name" value="Chemotaxis receptor methyltransferase CheR, N-terminal domain"/>
    <property type="match status" value="1"/>
</dbReference>